<keyword evidence="1 2" id="KW-0378">Hydrolase</keyword>
<name>A0ABW4AV79_9ACTN</name>
<sequence length="181" mass="19695">MGRRAVRRRPGGPRVLLSRLFVAVFPAEEAVDHLRRYLPASAARRPEKWHVTLAFLGDVPGPDVPSVVAALADVPLPGLINLRLAGSGTFGAVLWAGVHGSLEQLTAFREDIRTALAAADFPIDARPFRPHLTISYRHDRRLAAILDGYSGPSWPVTEFALVDSVEGDYLPIWSKSLSGTP</sequence>
<dbReference type="Pfam" id="PF13563">
    <property type="entry name" value="2_5_RNA_ligase2"/>
    <property type="match status" value="1"/>
</dbReference>
<dbReference type="EC" id="3.1.4.58" evidence="2"/>
<evidence type="ECO:0000313" key="3">
    <source>
        <dbReference type="EMBL" id="MFD1374641.1"/>
    </source>
</evidence>
<dbReference type="NCBIfam" id="TIGR02258">
    <property type="entry name" value="2_5_ligase"/>
    <property type="match status" value="1"/>
</dbReference>
<keyword evidence="4" id="KW-1185">Reference proteome</keyword>
<dbReference type="EMBL" id="JBHTMK010000086">
    <property type="protein sequence ID" value="MFD1374641.1"/>
    <property type="molecule type" value="Genomic_DNA"/>
</dbReference>
<evidence type="ECO:0000256" key="1">
    <source>
        <dbReference type="ARBA" id="ARBA00022801"/>
    </source>
</evidence>
<dbReference type="SUPFAM" id="SSF55144">
    <property type="entry name" value="LigT-like"/>
    <property type="match status" value="1"/>
</dbReference>
<organism evidence="3 4">
    <name type="scientific">Actinoplanes sichuanensis</name>
    <dbReference type="NCBI Taxonomy" id="512349"/>
    <lineage>
        <taxon>Bacteria</taxon>
        <taxon>Bacillati</taxon>
        <taxon>Actinomycetota</taxon>
        <taxon>Actinomycetes</taxon>
        <taxon>Micromonosporales</taxon>
        <taxon>Micromonosporaceae</taxon>
        <taxon>Actinoplanes</taxon>
    </lineage>
</organism>
<feature type="active site" description="Proton donor" evidence="2">
    <location>
        <position position="50"/>
    </location>
</feature>
<feature type="short sequence motif" description="HXTX 1" evidence="2">
    <location>
        <begin position="50"/>
        <end position="53"/>
    </location>
</feature>
<dbReference type="InterPro" id="IPR009097">
    <property type="entry name" value="Cyclic_Pdiesterase"/>
</dbReference>
<dbReference type="Gene3D" id="3.90.1140.10">
    <property type="entry name" value="Cyclic phosphodiesterase"/>
    <property type="match status" value="1"/>
</dbReference>
<reference evidence="4" key="1">
    <citation type="journal article" date="2019" name="Int. J. Syst. Evol. Microbiol.">
        <title>The Global Catalogue of Microorganisms (GCM) 10K type strain sequencing project: providing services to taxonomists for standard genome sequencing and annotation.</title>
        <authorList>
            <consortium name="The Broad Institute Genomics Platform"/>
            <consortium name="The Broad Institute Genome Sequencing Center for Infectious Disease"/>
            <person name="Wu L."/>
            <person name="Ma J."/>
        </authorList>
    </citation>
    <scope>NUCLEOTIDE SEQUENCE [LARGE SCALE GENOMIC DNA]</scope>
    <source>
        <strain evidence="4">CCM 7526</strain>
    </source>
</reference>
<dbReference type="InterPro" id="IPR004175">
    <property type="entry name" value="RNA_CPDase"/>
</dbReference>
<proteinExistence type="inferred from homology"/>
<dbReference type="HAMAP" id="MF_01940">
    <property type="entry name" value="RNA_CPDase"/>
    <property type="match status" value="1"/>
</dbReference>
<dbReference type="PANTHER" id="PTHR35561:SF1">
    <property type="entry name" value="RNA 2',3'-CYCLIC PHOSPHODIESTERASE"/>
    <property type="match status" value="1"/>
</dbReference>
<evidence type="ECO:0000313" key="4">
    <source>
        <dbReference type="Proteomes" id="UP001597183"/>
    </source>
</evidence>
<dbReference type="Proteomes" id="UP001597183">
    <property type="component" value="Unassembled WGS sequence"/>
</dbReference>
<protein>
    <recommendedName>
        <fullName evidence="2">RNA 2',3'-cyclic phosphodiesterase</fullName>
        <shortName evidence="2">RNA 2',3'-CPDase</shortName>
        <ecNumber evidence="2">3.1.4.58</ecNumber>
    </recommendedName>
</protein>
<comment type="similarity">
    <text evidence="2">Belongs to the 2H phosphoesterase superfamily. ThpR family.</text>
</comment>
<feature type="active site" description="Proton acceptor" evidence="2">
    <location>
        <position position="131"/>
    </location>
</feature>
<dbReference type="PANTHER" id="PTHR35561">
    <property type="entry name" value="RNA 2',3'-CYCLIC PHOSPHODIESTERASE"/>
    <property type="match status" value="1"/>
</dbReference>
<accession>A0ABW4AV79</accession>
<comment type="function">
    <text evidence="2">Hydrolyzes RNA 2',3'-cyclic phosphodiester to an RNA 2'-phosphomonoester.</text>
</comment>
<gene>
    <name evidence="3" type="primary">thpR</name>
    <name evidence="3" type="ORF">ACFQ5G_55725</name>
</gene>
<evidence type="ECO:0000256" key="2">
    <source>
        <dbReference type="HAMAP-Rule" id="MF_01940"/>
    </source>
</evidence>
<feature type="short sequence motif" description="HXTX 2" evidence="2">
    <location>
        <begin position="131"/>
        <end position="134"/>
    </location>
</feature>
<comment type="catalytic activity">
    <reaction evidence="2">
        <text>a 3'-end 2',3'-cyclophospho-ribonucleotide-RNA + H2O = a 3'-end 2'-phospho-ribonucleotide-RNA + H(+)</text>
        <dbReference type="Rhea" id="RHEA:11828"/>
        <dbReference type="Rhea" id="RHEA-COMP:10464"/>
        <dbReference type="Rhea" id="RHEA-COMP:17353"/>
        <dbReference type="ChEBI" id="CHEBI:15377"/>
        <dbReference type="ChEBI" id="CHEBI:15378"/>
        <dbReference type="ChEBI" id="CHEBI:83064"/>
        <dbReference type="ChEBI" id="CHEBI:173113"/>
        <dbReference type="EC" id="3.1.4.58"/>
    </reaction>
</comment>
<dbReference type="RefSeq" id="WP_378079329.1">
    <property type="nucleotide sequence ID" value="NZ_JBHTMK010000086.1"/>
</dbReference>
<comment type="caution">
    <text evidence="3">The sequence shown here is derived from an EMBL/GenBank/DDBJ whole genome shotgun (WGS) entry which is preliminary data.</text>
</comment>